<evidence type="ECO:0000313" key="5">
    <source>
        <dbReference type="EMBL" id="EOB14333.1"/>
    </source>
</evidence>
<evidence type="ECO:0000313" key="6">
    <source>
        <dbReference type="Proteomes" id="UP000016927"/>
    </source>
</evidence>
<proteinExistence type="predicted"/>
<feature type="domain" description="Myb-like" evidence="3">
    <location>
        <begin position="171"/>
        <end position="205"/>
    </location>
</feature>
<evidence type="ECO:0000256" key="1">
    <source>
        <dbReference type="ARBA" id="ARBA00023242"/>
    </source>
</evidence>
<dbReference type="PROSITE" id="PS51294">
    <property type="entry name" value="HTH_MYB"/>
    <property type="match status" value="1"/>
</dbReference>
<dbReference type="PANTHER" id="PTHR46734">
    <property type="entry name" value="TELOMERIC REPEAT-BINDING FACTOR 1 TERF1"/>
    <property type="match status" value="1"/>
</dbReference>
<dbReference type="InterPro" id="IPR017930">
    <property type="entry name" value="Myb_dom"/>
</dbReference>
<dbReference type="PANTHER" id="PTHR46734:SF1">
    <property type="entry name" value="TELOMERIC REPEAT-BINDING FACTOR 1"/>
    <property type="match status" value="1"/>
</dbReference>
<evidence type="ECO:0000256" key="2">
    <source>
        <dbReference type="SAM" id="MobiDB-lite"/>
    </source>
</evidence>
<feature type="non-terminal residue" evidence="5">
    <location>
        <position position="205"/>
    </location>
</feature>
<dbReference type="AlphaFoldDB" id="R0MN93"/>
<dbReference type="CDD" id="cd11660">
    <property type="entry name" value="SANT_TRF"/>
    <property type="match status" value="1"/>
</dbReference>
<dbReference type="SUPFAM" id="SSF46689">
    <property type="entry name" value="Homeodomain-like"/>
    <property type="match status" value="1"/>
</dbReference>
<evidence type="ECO:0000259" key="4">
    <source>
        <dbReference type="PROSITE" id="PS51294"/>
    </source>
</evidence>
<sequence>MSEQDKSNTIDLGTEYIPALKKIKTNEESFVIEENKDNKSKSVENLLPLNPNIQKTENTEPVSNLNVEKKEDDPSQPKVQSSLGKNDKVERPLMKRLIVKPKTTESVNTKENKISSTPVATIADEYIESSSSISEEYVEESEETINASQDIKLHFDDDIVSSEDEDELCFKNKKKPKKWTQEETDALLDGVSKFGRGKWVEISQR</sequence>
<accession>R0MN93</accession>
<dbReference type="Gene3D" id="1.10.10.60">
    <property type="entry name" value="Homeodomain-like"/>
    <property type="match status" value="1"/>
</dbReference>
<feature type="compositionally biased region" description="Polar residues" evidence="2">
    <location>
        <begin position="51"/>
        <end position="66"/>
    </location>
</feature>
<dbReference type="OrthoDB" id="118550at2759"/>
<reference evidence="5 6" key="1">
    <citation type="journal article" date="2013" name="BMC Genomics">
        <title>Comparative genomics of parasitic silkworm microsporidia reveal an association between genome expansion and host adaptation.</title>
        <authorList>
            <person name="Pan G."/>
            <person name="Xu J."/>
            <person name="Li T."/>
            <person name="Xia Q."/>
            <person name="Liu S.L."/>
            <person name="Zhang G."/>
            <person name="Li S."/>
            <person name="Li C."/>
            <person name="Liu H."/>
            <person name="Yang L."/>
            <person name="Liu T."/>
            <person name="Zhang X."/>
            <person name="Wu Z."/>
            <person name="Fan W."/>
            <person name="Dang X."/>
            <person name="Xiang H."/>
            <person name="Tao M."/>
            <person name="Li Y."/>
            <person name="Hu J."/>
            <person name="Li Z."/>
            <person name="Lin L."/>
            <person name="Luo J."/>
            <person name="Geng L."/>
            <person name="Wang L."/>
            <person name="Long M."/>
            <person name="Wan Y."/>
            <person name="He N."/>
            <person name="Zhang Z."/>
            <person name="Lu C."/>
            <person name="Keeling P.J."/>
            <person name="Wang J."/>
            <person name="Xiang Z."/>
            <person name="Zhou Z."/>
        </authorList>
    </citation>
    <scope>NUCLEOTIDE SEQUENCE [LARGE SCALE GENOMIC DNA]</scope>
    <source>
        <strain evidence="6">CQ1 / CVCC 102059</strain>
    </source>
</reference>
<dbReference type="Proteomes" id="UP000016927">
    <property type="component" value="Unassembled WGS sequence"/>
</dbReference>
<evidence type="ECO:0000259" key="3">
    <source>
        <dbReference type="PROSITE" id="PS50090"/>
    </source>
</evidence>
<name>R0MN93_NOSB1</name>
<dbReference type="InterPro" id="IPR009057">
    <property type="entry name" value="Homeodomain-like_sf"/>
</dbReference>
<feature type="domain" description="HTH myb-type" evidence="4">
    <location>
        <begin position="171"/>
        <end position="205"/>
    </location>
</feature>
<dbReference type="Pfam" id="PF00249">
    <property type="entry name" value="Myb_DNA-binding"/>
    <property type="match status" value="1"/>
</dbReference>
<dbReference type="InterPro" id="IPR001005">
    <property type="entry name" value="SANT/Myb"/>
</dbReference>
<keyword evidence="6" id="KW-1185">Reference proteome</keyword>
<dbReference type="VEuPathDB" id="MicrosporidiaDB:NBO_29g0016"/>
<dbReference type="HOGENOM" id="CLU_1337856_0_0_1"/>
<protein>
    <submittedName>
        <fullName evidence="5">Uncharacterized protein</fullName>
    </submittedName>
</protein>
<organism evidence="5 6">
    <name type="scientific">Nosema bombycis (strain CQ1 / CVCC 102059)</name>
    <name type="common">Microsporidian parasite</name>
    <name type="synonym">Pebrine of silkworm</name>
    <dbReference type="NCBI Taxonomy" id="578461"/>
    <lineage>
        <taxon>Eukaryota</taxon>
        <taxon>Fungi</taxon>
        <taxon>Fungi incertae sedis</taxon>
        <taxon>Microsporidia</taxon>
        <taxon>Nosematidae</taxon>
        <taxon>Nosema</taxon>
    </lineage>
</organism>
<dbReference type="PROSITE" id="PS50090">
    <property type="entry name" value="MYB_LIKE"/>
    <property type="match status" value="1"/>
</dbReference>
<dbReference type="InterPro" id="IPR052450">
    <property type="entry name" value="TRBD-Containing_Protein"/>
</dbReference>
<gene>
    <name evidence="5" type="ORF">NBO_29g0016</name>
</gene>
<dbReference type="EMBL" id="KB908937">
    <property type="protein sequence ID" value="EOB14333.1"/>
    <property type="molecule type" value="Genomic_DNA"/>
</dbReference>
<keyword evidence="1" id="KW-0539">Nucleus</keyword>
<feature type="region of interest" description="Disordered" evidence="2">
    <location>
        <begin position="36"/>
        <end position="93"/>
    </location>
</feature>